<comment type="similarity">
    <text evidence="2">Belongs to the isochorismate synthase family.</text>
</comment>
<dbReference type="InterPro" id="IPR015890">
    <property type="entry name" value="Chorismate_C"/>
</dbReference>
<keyword evidence="4" id="KW-0413">Isomerase</keyword>
<reference evidence="7 8" key="1">
    <citation type="submission" date="2016-07" db="EMBL/GenBank/DDBJ databases">
        <title>Caryophanon tenue genome sequencing.</title>
        <authorList>
            <person name="Verma A."/>
            <person name="Pal Y."/>
            <person name="Krishnamurthi S."/>
        </authorList>
    </citation>
    <scope>NUCLEOTIDE SEQUENCE [LARGE SCALE GENOMIC DNA]</scope>
    <source>
        <strain evidence="7 8">DSM 14152</strain>
    </source>
</reference>
<dbReference type="RefSeq" id="WP_066542063.1">
    <property type="nucleotide sequence ID" value="NZ_MASJ01000001.1"/>
</dbReference>
<dbReference type="OrthoDB" id="9803598at2"/>
<sequence>MQAKWLQATTEGLTKPTLYMETIEVANLSALSFFAAGQASYQQKRFYWQNREKTLTLVGLGHAYTITHQGEHERFTTVEQQWQQLTQSMHKEGVAHVQPMLFGGFTFDPANIIASEWATFPDAFFALATFQFVERDGRSYVTIQTVTNAQVDDKTIQALRDERDALIQQAQQQVSYKKPVATSYFEPHKIEYLASIDRVTDLIQQQQAEKVVIARPLALTFDEAVLPEQTMAQVLSEQPNSYLFGLEHEELFFFGASPERLVKVDNKQAYSSCVAGSIKRGTTDEEDAQLGQTLLQDAKNLGEHQYVVDMIADTFKRHCTEVDLPTGPQLLKIRDIQHLFTPVEGRLRNEATILSLVQHLHPTPALGGVPREAAMSIIREYEPMNRGLYAAPIGWLDAEGNGEFAVAIRSAAITNKDAYLYAGGGIVADSEAQSEYEETLVKFRPMLRALGGKIDE</sequence>
<dbReference type="Gene3D" id="3.60.120.10">
    <property type="entry name" value="Anthranilate synthase"/>
    <property type="match status" value="1"/>
</dbReference>
<feature type="domain" description="Chorismate-utilising enzyme C-terminal" evidence="6">
    <location>
        <begin position="190"/>
        <end position="442"/>
    </location>
</feature>
<dbReference type="GO" id="GO:0008909">
    <property type="term" value="F:isochorismate synthase activity"/>
    <property type="evidence" value="ECO:0007669"/>
    <property type="project" value="UniProtKB-EC"/>
</dbReference>
<dbReference type="Pfam" id="PF00425">
    <property type="entry name" value="Chorismate_bind"/>
    <property type="match status" value="1"/>
</dbReference>
<dbReference type="InterPro" id="IPR004561">
    <property type="entry name" value="IsoChor_synthase"/>
</dbReference>
<dbReference type="STRING" id="33978.A6M13_00020"/>
<dbReference type="NCBIfam" id="TIGR00543">
    <property type="entry name" value="isochor_syn"/>
    <property type="match status" value="1"/>
</dbReference>
<organism evidence="7 8">
    <name type="scientific">Caryophanon tenue</name>
    <dbReference type="NCBI Taxonomy" id="33978"/>
    <lineage>
        <taxon>Bacteria</taxon>
        <taxon>Bacillati</taxon>
        <taxon>Bacillota</taxon>
        <taxon>Bacilli</taxon>
        <taxon>Bacillales</taxon>
        <taxon>Caryophanaceae</taxon>
        <taxon>Caryophanon</taxon>
    </lineage>
</organism>
<protein>
    <recommendedName>
        <fullName evidence="3">isochorismate synthase</fullName>
        <ecNumber evidence="3">5.4.4.2</ecNumber>
    </recommendedName>
    <alternativeName>
        <fullName evidence="5">Isochorismate mutase</fullName>
    </alternativeName>
</protein>
<evidence type="ECO:0000256" key="3">
    <source>
        <dbReference type="ARBA" id="ARBA00012824"/>
    </source>
</evidence>
<dbReference type="EC" id="5.4.4.2" evidence="3"/>
<evidence type="ECO:0000256" key="4">
    <source>
        <dbReference type="ARBA" id="ARBA00023235"/>
    </source>
</evidence>
<comment type="caution">
    <text evidence="7">The sequence shown here is derived from an EMBL/GenBank/DDBJ whole genome shotgun (WGS) entry which is preliminary data.</text>
</comment>
<comment type="catalytic activity">
    <reaction evidence="1">
        <text>chorismate = isochorismate</text>
        <dbReference type="Rhea" id="RHEA:18985"/>
        <dbReference type="ChEBI" id="CHEBI:29748"/>
        <dbReference type="ChEBI" id="CHEBI:29780"/>
        <dbReference type="EC" id="5.4.4.2"/>
    </reaction>
</comment>
<dbReference type="PANTHER" id="PTHR42839:SF1">
    <property type="entry name" value="ISOCHORISMATE SYNTHASE MENF"/>
    <property type="match status" value="1"/>
</dbReference>
<proteinExistence type="inferred from homology"/>
<name>A0A1C0YM60_9BACL</name>
<accession>A0A1C0YM60</accession>
<dbReference type="AlphaFoldDB" id="A0A1C0YM60"/>
<gene>
    <name evidence="7" type="ORF">A6M13_00020</name>
</gene>
<evidence type="ECO:0000259" key="6">
    <source>
        <dbReference type="Pfam" id="PF00425"/>
    </source>
</evidence>
<dbReference type="InterPro" id="IPR005801">
    <property type="entry name" value="ADC_synthase"/>
</dbReference>
<dbReference type="InterPro" id="IPR019999">
    <property type="entry name" value="Anth_synth_I-like"/>
</dbReference>
<dbReference type="PRINTS" id="PR00095">
    <property type="entry name" value="ANTSNTHASEI"/>
</dbReference>
<dbReference type="PANTHER" id="PTHR42839">
    <property type="entry name" value="ISOCHORISMATE SYNTHASE ENTC"/>
    <property type="match status" value="1"/>
</dbReference>
<dbReference type="GO" id="GO:0009697">
    <property type="term" value="P:salicylic acid biosynthetic process"/>
    <property type="evidence" value="ECO:0007669"/>
    <property type="project" value="TreeGrafter"/>
</dbReference>
<dbReference type="Proteomes" id="UP000093199">
    <property type="component" value="Unassembled WGS sequence"/>
</dbReference>
<keyword evidence="8" id="KW-1185">Reference proteome</keyword>
<evidence type="ECO:0000313" key="7">
    <source>
        <dbReference type="EMBL" id="OCS88267.1"/>
    </source>
</evidence>
<evidence type="ECO:0000256" key="5">
    <source>
        <dbReference type="ARBA" id="ARBA00041564"/>
    </source>
</evidence>
<evidence type="ECO:0000313" key="8">
    <source>
        <dbReference type="Proteomes" id="UP000093199"/>
    </source>
</evidence>
<evidence type="ECO:0000256" key="2">
    <source>
        <dbReference type="ARBA" id="ARBA00005297"/>
    </source>
</evidence>
<dbReference type="EMBL" id="MASJ01000001">
    <property type="protein sequence ID" value="OCS88267.1"/>
    <property type="molecule type" value="Genomic_DNA"/>
</dbReference>
<evidence type="ECO:0000256" key="1">
    <source>
        <dbReference type="ARBA" id="ARBA00000799"/>
    </source>
</evidence>
<dbReference type="SUPFAM" id="SSF56322">
    <property type="entry name" value="ADC synthase"/>
    <property type="match status" value="1"/>
</dbReference>